<evidence type="ECO:0000313" key="2">
    <source>
        <dbReference type="EMBL" id="NYE19608.1"/>
    </source>
</evidence>
<accession>A0A7Y9GN76</accession>
<dbReference type="EMBL" id="JACCBV010000001">
    <property type="protein sequence ID" value="NYE19608.1"/>
    <property type="molecule type" value="Genomic_DNA"/>
</dbReference>
<keyword evidence="3" id="KW-1185">Reference proteome</keyword>
<keyword evidence="1" id="KW-0812">Transmembrane</keyword>
<dbReference type="RefSeq" id="WP_179489063.1">
    <property type="nucleotide sequence ID" value="NZ_JACCBV010000001.1"/>
</dbReference>
<organism evidence="2 3">
    <name type="scientific">Microbacterium immunditiarum</name>
    <dbReference type="NCBI Taxonomy" id="337480"/>
    <lineage>
        <taxon>Bacteria</taxon>
        <taxon>Bacillati</taxon>
        <taxon>Actinomycetota</taxon>
        <taxon>Actinomycetes</taxon>
        <taxon>Micrococcales</taxon>
        <taxon>Microbacteriaceae</taxon>
        <taxon>Microbacterium</taxon>
    </lineage>
</organism>
<name>A0A7Y9GN76_9MICO</name>
<evidence type="ECO:0000256" key="1">
    <source>
        <dbReference type="SAM" id="Phobius"/>
    </source>
</evidence>
<evidence type="ECO:0000313" key="3">
    <source>
        <dbReference type="Proteomes" id="UP000576969"/>
    </source>
</evidence>
<protein>
    <submittedName>
        <fullName evidence="2">Uncharacterized protein</fullName>
    </submittedName>
</protein>
<feature type="transmembrane region" description="Helical" evidence="1">
    <location>
        <begin position="20"/>
        <end position="42"/>
    </location>
</feature>
<reference evidence="2 3" key="1">
    <citation type="submission" date="2020-07" db="EMBL/GenBank/DDBJ databases">
        <title>Sequencing the genomes of 1000 actinobacteria strains.</title>
        <authorList>
            <person name="Klenk H.-P."/>
        </authorList>
    </citation>
    <scope>NUCLEOTIDE SEQUENCE [LARGE SCALE GENOMIC DNA]</scope>
    <source>
        <strain evidence="2 3">DSM 24662</strain>
    </source>
</reference>
<dbReference type="AlphaFoldDB" id="A0A7Y9GN76"/>
<sequence length="257" mass="29392">MTPSLRPTPTASAAFWPPDWSQMVPDIIVAVLTGVIVGLVVLGAERSLERRRESATQNRLEQEAVDELFAPLFAPPFYDASSLLPAGTAFKSARRRMTSAPSVGTTESALGFWSLRLCCDAWERLRIQAERVERLMPASVRPPLFNKTIHRYFADPGVTWENARPPEPDPARAKELEDAVRAYCRVRSEMETSREAFISAVQGYRREEEALWDKKLKDRSRRRLLDLSRQAWAMKSQIVSLEGLKYRHERWGPYEED</sequence>
<keyword evidence="1" id="KW-1133">Transmembrane helix</keyword>
<dbReference type="Proteomes" id="UP000576969">
    <property type="component" value="Unassembled WGS sequence"/>
</dbReference>
<proteinExistence type="predicted"/>
<keyword evidence="1" id="KW-0472">Membrane</keyword>
<comment type="caution">
    <text evidence="2">The sequence shown here is derived from an EMBL/GenBank/DDBJ whole genome shotgun (WGS) entry which is preliminary data.</text>
</comment>
<gene>
    <name evidence="2" type="ORF">BJ991_001636</name>
</gene>